<keyword evidence="5" id="KW-0812">Transmembrane</keyword>
<dbReference type="EMBL" id="LBBL01000056">
    <property type="protein sequence ID" value="KKF96209.1"/>
    <property type="molecule type" value="Genomic_DNA"/>
</dbReference>
<evidence type="ECO:0000256" key="2">
    <source>
        <dbReference type="ARBA" id="ARBA00022969"/>
    </source>
</evidence>
<dbReference type="InterPro" id="IPR036887">
    <property type="entry name" value="HTH_APSES_sf"/>
</dbReference>
<keyword evidence="3" id="KW-0183">Conidiation</keyword>
<evidence type="ECO:0000313" key="8">
    <source>
        <dbReference type="Proteomes" id="UP000034841"/>
    </source>
</evidence>
<feature type="region of interest" description="Disordered" evidence="4">
    <location>
        <begin position="329"/>
        <end position="410"/>
    </location>
</feature>
<dbReference type="GO" id="GO:1990862">
    <property type="term" value="C:nuclear membrane complex Bqt3-Bqt4"/>
    <property type="evidence" value="ECO:0007669"/>
    <property type="project" value="InterPro"/>
</dbReference>
<feature type="compositionally biased region" description="Low complexity" evidence="4">
    <location>
        <begin position="338"/>
        <end position="347"/>
    </location>
</feature>
<evidence type="ECO:0000256" key="3">
    <source>
        <dbReference type="ARBA" id="ARBA00023321"/>
    </source>
</evidence>
<dbReference type="InterPro" id="IPR003163">
    <property type="entry name" value="Tscrpt_reg_HTH_APSES-type"/>
</dbReference>
<comment type="caution">
    <text evidence="7">The sequence shown here is derived from an EMBL/GenBank/DDBJ whole genome shotgun (WGS) entry which is preliminary data.</text>
</comment>
<proteinExistence type="predicted"/>
<keyword evidence="5" id="KW-1133">Transmembrane helix</keyword>
<dbReference type="InterPro" id="IPR018004">
    <property type="entry name" value="KilA/APSES_HTH"/>
</dbReference>
<dbReference type="AlphaFoldDB" id="A0A0F8DJZ6"/>
<dbReference type="Gene3D" id="3.10.260.10">
    <property type="entry name" value="Transcription regulator HTH, APSES-type DNA-binding domain"/>
    <property type="match status" value="1"/>
</dbReference>
<evidence type="ECO:0000256" key="1">
    <source>
        <dbReference type="ARBA" id="ARBA00004123"/>
    </source>
</evidence>
<evidence type="ECO:0000259" key="6">
    <source>
        <dbReference type="PROSITE" id="PS51299"/>
    </source>
</evidence>
<organism evidence="7 8">
    <name type="scientific">Ceratocystis fimbriata f. sp. platani</name>
    <dbReference type="NCBI Taxonomy" id="88771"/>
    <lineage>
        <taxon>Eukaryota</taxon>
        <taxon>Fungi</taxon>
        <taxon>Dikarya</taxon>
        <taxon>Ascomycota</taxon>
        <taxon>Pezizomycotina</taxon>
        <taxon>Sordariomycetes</taxon>
        <taxon>Hypocreomycetidae</taxon>
        <taxon>Microascales</taxon>
        <taxon>Ceratocystidaceae</taxon>
        <taxon>Ceratocystis</taxon>
    </lineage>
</organism>
<evidence type="ECO:0000256" key="4">
    <source>
        <dbReference type="SAM" id="MobiDB-lite"/>
    </source>
</evidence>
<comment type="subcellular location">
    <subcellularLocation>
        <location evidence="1">Nucleus</location>
    </subcellularLocation>
</comment>
<keyword evidence="2" id="KW-0749">Sporulation</keyword>
<dbReference type="SUPFAM" id="SSF54616">
    <property type="entry name" value="DNA-binding domain of Mlu1-box binding protein MBP1"/>
    <property type="match status" value="1"/>
</dbReference>
<reference evidence="7 8" key="1">
    <citation type="submission" date="2015-04" db="EMBL/GenBank/DDBJ databases">
        <title>Genome sequence of Ceratocystis platani, a major pathogen of plane trees.</title>
        <authorList>
            <person name="Belbahri L."/>
        </authorList>
    </citation>
    <scope>NUCLEOTIDE SEQUENCE [LARGE SCALE GENOMIC DNA]</scope>
    <source>
        <strain evidence="7 8">CFO</strain>
    </source>
</reference>
<accession>A0A0F8DJZ6</accession>
<dbReference type="GO" id="GO:0003677">
    <property type="term" value="F:DNA binding"/>
    <property type="evidence" value="ECO:0007669"/>
    <property type="project" value="InterPro"/>
</dbReference>
<feature type="transmembrane region" description="Helical" evidence="5">
    <location>
        <begin position="422"/>
        <end position="440"/>
    </location>
</feature>
<dbReference type="GO" id="GO:0070197">
    <property type="term" value="P:meiotic attachment of telomere to nuclear envelope"/>
    <property type="evidence" value="ECO:0007669"/>
    <property type="project" value="InterPro"/>
</dbReference>
<dbReference type="GO" id="GO:0044820">
    <property type="term" value="P:mitotic telomere tethering at nuclear periphery"/>
    <property type="evidence" value="ECO:0007669"/>
    <property type="project" value="TreeGrafter"/>
</dbReference>
<gene>
    <name evidence="7" type="primary">bqt4</name>
    <name evidence="7" type="ORF">CFO_g1436</name>
</gene>
<dbReference type="GO" id="GO:0048315">
    <property type="term" value="P:conidium formation"/>
    <property type="evidence" value="ECO:0007669"/>
    <property type="project" value="UniProtKB-KW"/>
</dbReference>
<feature type="domain" description="HTH APSES-type" evidence="6">
    <location>
        <begin position="69"/>
        <end position="176"/>
    </location>
</feature>
<dbReference type="InterPro" id="IPR037548">
    <property type="entry name" value="Bqt4"/>
</dbReference>
<dbReference type="Proteomes" id="UP000034841">
    <property type="component" value="Unassembled WGS sequence"/>
</dbReference>
<keyword evidence="5" id="KW-0472">Membrane</keyword>
<dbReference type="PANTHER" id="PTHR38044:SF1">
    <property type="entry name" value="BOUQUET FORMATION PROTEIN 4"/>
    <property type="match status" value="1"/>
</dbReference>
<feature type="region of interest" description="Disordered" evidence="4">
    <location>
        <begin position="194"/>
        <end position="312"/>
    </location>
</feature>
<dbReference type="PROSITE" id="PS51299">
    <property type="entry name" value="HTH_APSES"/>
    <property type="match status" value="1"/>
</dbReference>
<dbReference type="OrthoDB" id="5346159at2759"/>
<dbReference type="GO" id="GO:0030435">
    <property type="term" value="P:sporulation resulting in formation of a cellular spore"/>
    <property type="evidence" value="ECO:0007669"/>
    <property type="project" value="UniProtKB-KW"/>
</dbReference>
<feature type="compositionally biased region" description="Basic and acidic residues" evidence="4">
    <location>
        <begin position="401"/>
        <end position="410"/>
    </location>
</feature>
<sequence>MESPASSIITSPAPTTRRHLPNRINPLMIGDVPFHAELVSRRRLGQTKLTPKMVGTAQNAPLGYFDYVHLRAPLPKGIVSGIFKSSPSSYFLMRRSHDGYISATGMFKAAFPWAEALEEEDERNWIKSQPTTSPEETAGNIWVPPTQAMELAAEYKIEAWISALLDPTPISVSIPSDGSPIKKIAAPPKFDTAPVFVPPTPTGIARTRGRRSCSPVKTMATPAKRTIASPRKRSTRKVSVEPTAEEEPAPVKETKTRRRVTRKSTKEPSVAPEETIHEEPAKLEAPIPEAKEEQQLPTPSISFATAEPPSAEDTRRMIEEAKQMVETSKAAIAPSTGAAETTQTVQAEVEEQAEATETSSTMTRRSKRKANEISVEEASSSKGSEMAGAAETQANADEEQERTAKKVKTEIAERKKVVRRRALWGISATMAVGAIVPWLMGAL</sequence>
<dbReference type="Pfam" id="PF04383">
    <property type="entry name" value="KilA-N"/>
    <property type="match status" value="1"/>
</dbReference>
<dbReference type="PANTHER" id="PTHR38044">
    <property type="entry name" value="BOUQUET FORMATION PROTEIN 4"/>
    <property type="match status" value="1"/>
</dbReference>
<dbReference type="SMART" id="SM01252">
    <property type="entry name" value="KilA-N"/>
    <property type="match status" value="1"/>
</dbReference>
<protein>
    <submittedName>
        <fullName evidence="7">Bouquet formation protein 4</fullName>
    </submittedName>
</protein>
<keyword evidence="8" id="KW-1185">Reference proteome</keyword>
<name>A0A0F8DJZ6_CERFI</name>
<evidence type="ECO:0000256" key="5">
    <source>
        <dbReference type="SAM" id="Phobius"/>
    </source>
</evidence>
<evidence type="ECO:0000313" key="7">
    <source>
        <dbReference type="EMBL" id="KKF96209.1"/>
    </source>
</evidence>